<reference evidence="3 4" key="1">
    <citation type="submission" date="2020-08" db="EMBL/GenBank/DDBJ databases">
        <title>Aquariorum lacteus gen. nov., sp. nov., a new member of the family Comamonadaceae, isolated from freshwater aquarium.</title>
        <authorList>
            <person name="Chun S.-J."/>
        </authorList>
    </citation>
    <scope>NUCLEOTIDE SEQUENCE [LARGE SCALE GENOMIC DNA]</scope>
    <source>
        <strain evidence="3 4">SJAQ100</strain>
    </source>
</reference>
<name>A0A839HR23_9BURK</name>
<sequence>MTVRPALLALSLCAALLGACASTPLPQPIPATAAAAPGLGTLAKLIQDAGLGETLAAAGPYTVFAPSDEAFQALPAKTLEKLASDKEALKALLAYHVVPGQLNAAQIKAGKLKTLNGAELQVALAGPFVTVDEALVTQTDVPASNGVVQVIDKVLTPPVPKK</sequence>
<dbReference type="PANTHER" id="PTHR10900">
    <property type="entry name" value="PERIOSTIN-RELATED"/>
    <property type="match status" value="1"/>
</dbReference>
<dbReference type="InterPro" id="IPR036378">
    <property type="entry name" value="FAS1_dom_sf"/>
</dbReference>
<dbReference type="Gene3D" id="2.30.180.10">
    <property type="entry name" value="FAS1 domain"/>
    <property type="match status" value="1"/>
</dbReference>
<dbReference type="FunFam" id="2.30.180.10:FF:000032">
    <property type="entry name" value="Fasciclin domain-containing protein, putative"/>
    <property type="match status" value="1"/>
</dbReference>
<dbReference type="GO" id="GO:0005615">
    <property type="term" value="C:extracellular space"/>
    <property type="evidence" value="ECO:0007669"/>
    <property type="project" value="TreeGrafter"/>
</dbReference>
<dbReference type="EMBL" id="JACIVI010000001">
    <property type="protein sequence ID" value="MBB1161749.1"/>
    <property type="molecule type" value="Genomic_DNA"/>
</dbReference>
<dbReference type="SUPFAM" id="SSF82153">
    <property type="entry name" value="FAS1 domain"/>
    <property type="match status" value="1"/>
</dbReference>
<evidence type="ECO:0000259" key="2">
    <source>
        <dbReference type="PROSITE" id="PS50213"/>
    </source>
</evidence>
<dbReference type="GO" id="GO:0007155">
    <property type="term" value="P:cell adhesion"/>
    <property type="evidence" value="ECO:0007669"/>
    <property type="project" value="TreeGrafter"/>
</dbReference>
<dbReference type="InterPro" id="IPR000782">
    <property type="entry name" value="FAS1_domain"/>
</dbReference>
<feature type="chain" id="PRO_5032761011" evidence="1">
    <location>
        <begin position="22"/>
        <end position="162"/>
    </location>
</feature>
<proteinExistence type="predicted"/>
<feature type="signal peptide" evidence="1">
    <location>
        <begin position="1"/>
        <end position="21"/>
    </location>
</feature>
<organism evidence="3 4">
    <name type="scientific">Aquariibacter albus</name>
    <dbReference type="NCBI Taxonomy" id="2759899"/>
    <lineage>
        <taxon>Bacteria</taxon>
        <taxon>Pseudomonadati</taxon>
        <taxon>Pseudomonadota</taxon>
        <taxon>Betaproteobacteria</taxon>
        <taxon>Burkholderiales</taxon>
        <taxon>Sphaerotilaceae</taxon>
        <taxon>Aquariibacter</taxon>
    </lineage>
</organism>
<feature type="domain" description="FAS1" evidence="2">
    <location>
        <begin position="26"/>
        <end position="155"/>
    </location>
</feature>
<comment type="caution">
    <text evidence="3">The sequence shown here is derived from an EMBL/GenBank/DDBJ whole genome shotgun (WGS) entry which is preliminary data.</text>
</comment>
<dbReference type="Pfam" id="PF02469">
    <property type="entry name" value="Fasciclin"/>
    <property type="match status" value="1"/>
</dbReference>
<accession>A0A839HR23</accession>
<dbReference type="PROSITE" id="PS51257">
    <property type="entry name" value="PROKAR_LIPOPROTEIN"/>
    <property type="match status" value="1"/>
</dbReference>
<dbReference type="PROSITE" id="PS50213">
    <property type="entry name" value="FAS1"/>
    <property type="match status" value="1"/>
</dbReference>
<evidence type="ECO:0000313" key="4">
    <source>
        <dbReference type="Proteomes" id="UP000586093"/>
    </source>
</evidence>
<dbReference type="AlphaFoldDB" id="A0A839HR23"/>
<dbReference type="RefSeq" id="WP_182662768.1">
    <property type="nucleotide sequence ID" value="NZ_JACIVI010000001.1"/>
</dbReference>
<evidence type="ECO:0000256" key="1">
    <source>
        <dbReference type="SAM" id="SignalP"/>
    </source>
</evidence>
<dbReference type="SMART" id="SM00554">
    <property type="entry name" value="FAS1"/>
    <property type="match status" value="1"/>
</dbReference>
<gene>
    <name evidence="3" type="ORF">H4F90_07140</name>
</gene>
<dbReference type="GO" id="GO:0030198">
    <property type="term" value="P:extracellular matrix organization"/>
    <property type="evidence" value="ECO:0007669"/>
    <property type="project" value="TreeGrafter"/>
</dbReference>
<protein>
    <submittedName>
        <fullName evidence="3">Fasciclin domain-containing protein</fullName>
    </submittedName>
</protein>
<dbReference type="Proteomes" id="UP000586093">
    <property type="component" value="Unassembled WGS sequence"/>
</dbReference>
<keyword evidence="4" id="KW-1185">Reference proteome</keyword>
<keyword evidence="1" id="KW-0732">Signal</keyword>
<evidence type="ECO:0000313" key="3">
    <source>
        <dbReference type="EMBL" id="MBB1161749.1"/>
    </source>
</evidence>
<dbReference type="InterPro" id="IPR050904">
    <property type="entry name" value="Adhesion/Biosynth-related"/>
</dbReference>
<dbReference type="GO" id="GO:0050839">
    <property type="term" value="F:cell adhesion molecule binding"/>
    <property type="evidence" value="ECO:0007669"/>
    <property type="project" value="TreeGrafter"/>
</dbReference>
<dbReference type="GO" id="GO:0031012">
    <property type="term" value="C:extracellular matrix"/>
    <property type="evidence" value="ECO:0007669"/>
    <property type="project" value="TreeGrafter"/>
</dbReference>
<dbReference type="PANTHER" id="PTHR10900:SF124">
    <property type="entry name" value="FI05614P"/>
    <property type="match status" value="1"/>
</dbReference>